<proteinExistence type="predicted"/>
<dbReference type="InterPro" id="IPR006311">
    <property type="entry name" value="TAT_signal"/>
</dbReference>
<sequence>MSTDFDKELSPDDSETGIVVDRREFMGTAAVGAAAFSASVIAGSSMAAAQTAADGTIPTLDWKTVDPGPRGNDLYAPQAGFNNTDVTWWPGRNVSGLTVGLIQFQANLPMIPGNMGNATTFDFPMLYREMNAENVLDVMATTPVAQFTDACVEAAQWLEMQGVRAIMGNCGFFGHYQVAVQERINTPFFSSSLMMLPMMVRSMPMNKKVGVLTANGPLLREGPAMENCGLSPDDKANRVVVEGCEDDIEFARAMAVQGAYNPVKFEQDVLTGIKRLMAKDPDIGVILLECTELSPHAHAVQRLVNMPVWDYTSLTNWIHAGCARRPFTGHV</sequence>
<dbReference type="PROSITE" id="PS51318">
    <property type="entry name" value="TAT"/>
    <property type="match status" value="1"/>
</dbReference>
<name>A0A0N7LN98_9RHOB</name>
<protein>
    <submittedName>
        <fullName evidence="1">Uncharacterized protein</fullName>
    </submittedName>
</protein>
<accession>A0A0N7LN98</accession>
<evidence type="ECO:0000313" key="1">
    <source>
        <dbReference type="EMBL" id="CUH41820.1"/>
    </source>
</evidence>
<reference evidence="2" key="1">
    <citation type="submission" date="2015-09" db="EMBL/GenBank/DDBJ databases">
        <authorList>
            <person name="Rodrigo-Torres L."/>
            <person name="Arahal D.R."/>
        </authorList>
    </citation>
    <scope>NUCLEOTIDE SEQUENCE [LARGE SCALE GENOMIC DNA]</scope>
    <source>
        <strain evidence="2">CECT 4293</strain>
    </source>
</reference>
<dbReference type="RefSeq" id="WP_058271951.1">
    <property type="nucleotide sequence ID" value="NZ_CYPS01000009.1"/>
</dbReference>
<dbReference type="Proteomes" id="UP000050786">
    <property type="component" value="Unassembled WGS sequence"/>
</dbReference>
<dbReference type="EMBL" id="CYPS01000009">
    <property type="protein sequence ID" value="CUH41820.1"/>
    <property type="molecule type" value="Genomic_DNA"/>
</dbReference>
<gene>
    <name evidence="1" type="ORF">RUM4293_00701</name>
</gene>
<dbReference type="AlphaFoldDB" id="A0A0N7LN98"/>
<keyword evidence="2" id="KW-1185">Reference proteome</keyword>
<organism evidence="1 2">
    <name type="scientific">Ruegeria atlantica</name>
    <dbReference type="NCBI Taxonomy" id="81569"/>
    <lineage>
        <taxon>Bacteria</taxon>
        <taxon>Pseudomonadati</taxon>
        <taxon>Pseudomonadota</taxon>
        <taxon>Alphaproteobacteria</taxon>
        <taxon>Rhodobacterales</taxon>
        <taxon>Roseobacteraceae</taxon>
        <taxon>Ruegeria</taxon>
    </lineage>
</organism>
<evidence type="ECO:0000313" key="2">
    <source>
        <dbReference type="Proteomes" id="UP000050786"/>
    </source>
</evidence>